<dbReference type="EMBL" id="MASU01000016">
    <property type="protein sequence ID" value="PXY20560.1"/>
    <property type="molecule type" value="Genomic_DNA"/>
</dbReference>
<dbReference type="AlphaFoldDB" id="A0A318LF43"/>
<evidence type="ECO:0000256" key="3">
    <source>
        <dbReference type="ARBA" id="ARBA00022777"/>
    </source>
</evidence>
<dbReference type="Proteomes" id="UP000247892">
    <property type="component" value="Unassembled WGS sequence"/>
</dbReference>
<dbReference type="InterPro" id="IPR008271">
    <property type="entry name" value="Ser/Thr_kinase_AS"/>
</dbReference>
<sequence length="619" mass="63917">MRPLNPGEPSHVGRYRLLASLGAGGMGRVLLAVAPDGRLAAVKQIHPAFAHDDGFRSRFAREVEASRLVSGAYTAAVMDADPSAHTPWLASVYVAGPSLREAVDAAGPLPPDSLRYLTAGLASALADIHRAGLVHRDLKPSNVLLTADGPRVIDFGIARAAEGDSELTRSGSVVGSPGFMSPEQAEGGPLTPASDVFSLGALLVMAATGQSPFAGTSAPQTLYNVVHTEPDLTAVPAEIRALVEPCLAKEPADRPTPAQLLDRLGPAAPSAQPWPAPVHELIRAQEAEARAALVEPSARRRSPVLAVVAAVVLVVGGVLAATLLDVTRSSPGTAVPVAQGGTSTTTPTSTGPPAPLSAAGLRSVDPCRVLGSELKPKIDVHFFSCTYEAPDGRWLDLQLGDRVPSDAAVTDEIAGLPASVGPAKGEGRCTAIALIPDQETHGVSVTTSPGVGDAPEADPCGTARNTLTEAIGALRQGGAGWRDAKGTLATVDPCSLTDDAEVGELFDVVIGTEPDGLHRCSWDVGGPVDITLERAVQPGKGGLDESPVRVGGRTVYQQANPAPGSPSCQVSWAHIPVEEGFTEVVRVKYYALGSGADVDDECGKVHRLAERIMPRLPQP</sequence>
<evidence type="ECO:0000313" key="8">
    <source>
        <dbReference type="EMBL" id="PXY20560.1"/>
    </source>
</evidence>
<dbReference type="GO" id="GO:0004674">
    <property type="term" value="F:protein serine/threonine kinase activity"/>
    <property type="evidence" value="ECO:0007669"/>
    <property type="project" value="TreeGrafter"/>
</dbReference>
<reference evidence="8 9" key="1">
    <citation type="submission" date="2016-07" db="EMBL/GenBank/DDBJ databases">
        <title>Draft genome sequence of Prauserella sp. YIM 121212, isolated from alkaline soil.</title>
        <authorList>
            <person name="Ruckert C."/>
            <person name="Albersmeier A."/>
            <person name="Jiang C.-L."/>
            <person name="Jiang Y."/>
            <person name="Kalinowski J."/>
            <person name="Schneider O."/>
            <person name="Winkler A."/>
            <person name="Zotchev S.B."/>
        </authorList>
    </citation>
    <scope>NUCLEOTIDE SEQUENCE [LARGE SCALE GENOMIC DNA]</scope>
    <source>
        <strain evidence="8 9">YIM 121212</strain>
    </source>
</reference>
<feature type="compositionally biased region" description="Low complexity" evidence="6">
    <location>
        <begin position="340"/>
        <end position="349"/>
    </location>
</feature>
<keyword evidence="1" id="KW-0808">Transferase</keyword>
<gene>
    <name evidence="8" type="ORF">BA062_32570</name>
</gene>
<feature type="domain" description="Protein kinase" evidence="7">
    <location>
        <begin position="15"/>
        <end position="282"/>
    </location>
</feature>
<dbReference type="PROSITE" id="PS00107">
    <property type="entry name" value="PROTEIN_KINASE_ATP"/>
    <property type="match status" value="1"/>
</dbReference>
<evidence type="ECO:0000313" key="9">
    <source>
        <dbReference type="Proteomes" id="UP000247892"/>
    </source>
</evidence>
<dbReference type="InterPro" id="IPR000719">
    <property type="entry name" value="Prot_kinase_dom"/>
</dbReference>
<dbReference type="InterPro" id="IPR011009">
    <property type="entry name" value="Kinase-like_dom_sf"/>
</dbReference>
<dbReference type="Gene3D" id="1.10.510.10">
    <property type="entry name" value="Transferase(Phosphotransferase) domain 1"/>
    <property type="match status" value="1"/>
</dbReference>
<evidence type="ECO:0000256" key="6">
    <source>
        <dbReference type="SAM" id="MobiDB-lite"/>
    </source>
</evidence>
<keyword evidence="3" id="KW-0418">Kinase</keyword>
<feature type="binding site" evidence="5">
    <location>
        <position position="43"/>
    </location>
    <ligand>
        <name>ATP</name>
        <dbReference type="ChEBI" id="CHEBI:30616"/>
    </ligand>
</feature>
<keyword evidence="9" id="KW-1185">Reference proteome</keyword>
<dbReference type="Pfam" id="PF00069">
    <property type="entry name" value="Pkinase"/>
    <property type="match status" value="1"/>
</dbReference>
<organism evidence="8 9">
    <name type="scientific">Prauserella flavalba</name>
    <dbReference type="NCBI Taxonomy" id="1477506"/>
    <lineage>
        <taxon>Bacteria</taxon>
        <taxon>Bacillati</taxon>
        <taxon>Actinomycetota</taxon>
        <taxon>Actinomycetes</taxon>
        <taxon>Pseudonocardiales</taxon>
        <taxon>Pseudonocardiaceae</taxon>
        <taxon>Prauserella</taxon>
    </lineage>
</organism>
<dbReference type="PANTHER" id="PTHR43289">
    <property type="entry name" value="MITOGEN-ACTIVATED PROTEIN KINASE KINASE KINASE 20-RELATED"/>
    <property type="match status" value="1"/>
</dbReference>
<dbReference type="Gene3D" id="3.30.200.20">
    <property type="entry name" value="Phosphorylase Kinase, domain 1"/>
    <property type="match status" value="1"/>
</dbReference>
<evidence type="ECO:0000259" key="7">
    <source>
        <dbReference type="PROSITE" id="PS50011"/>
    </source>
</evidence>
<dbReference type="OrthoDB" id="9762169at2"/>
<evidence type="ECO:0000256" key="4">
    <source>
        <dbReference type="ARBA" id="ARBA00022840"/>
    </source>
</evidence>
<name>A0A318LF43_9PSEU</name>
<protein>
    <recommendedName>
        <fullName evidence="7">Protein kinase domain-containing protein</fullName>
    </recommendedName>
</protein>
<dbReference type="RefSeq" id="WP_110343074.1">
    <property type="nucleotide sequence ID" value="NZ_MASU01000016.1"/>
</dbReference>
<dbReference type="SUPFAM" id="SSF56112">
    <property type="entry name" value="Protein kinase-like (PK-like)"/>
    <property type="match status" value="1"/>
</dbReference>
<evidence type="ECO:0000256" key="5">
    <source>
        <dbReference type="PROSITE-ProRule" id="PRU10141"/>
    </source>
</evidence>
<dbReference type="PROSITE" id="PS50011">
    <property type="entry name" value="PROTEIN_KINASE_DOM"/>
    <property type="match status" value="1"/>
</dbReference>
<keyword evidence="2 5" id="KW-0547">Nucleotide-binding</keyword>
<proteinExistence type="predicted"/>
<dbReference type="SMART" id="SM00220">
    <property type="entry name" value="S_TKc"/>
    <property type="match status" value="1"/>
</dbReference>
<dbReference type="CDD" id="cd14014">
    <property type="entry name" value="STKc_PknB_like"/>
    <property type="match status" value="1"/>
</dbReference>
<accession>A0A318LF43</accession>
<keyword evidence="4 5" id="KW-0067">ATP-binding</keyword>
<dbReference type="InterPro" id="IPR017441">
    <property type="entry name" value="Protein_kinase_ATP_BS"/>
</dbReference>
<evidence type="ECO:0000256" key="1">
    <source>
        <dbReference type="ARBA" id="ARBA00022679"/>
    </source>
</evidence>
<comment type="caution">
    <text evidence="8">The sequence shown here is derived from an EMBL/GenBank/DDBJ whole genome shotgun (WGS) entry which is preliminary data.</text>
</comment>
<dbReference type="PROSITE" id="PS00108">
    <property type="entry name" value="PROTEIN_KINASE_ST"/>
    <property type="match status" value="1"/>
</dbReference>
<feature type="region of interest" description="Disordered" evidence="6">
    <location>
        <begin position="330"/>
        <end position="359"/>
    </location>
</feature>
<dbReference type="PANTHER" id="PTHR43289:SF34">
    <property type="entry name" value="SERINE_THREONINE-PROTEIN KINASE YBDM-RELATED"/>
    <property type="match status" value="1"/>
</dbReference>
<dbReference type="GO" id="GO:0005524">
    <property type="term" value="F:ATP binding"/>
    <property type="evidence" value="ECO:0007669"/>
    <property type="project" value="UniProtKB-UniRule"/>
</dbReference>
<evidence type="ECO:0000256" key="2">
    <source>
        <dbReference type="ARBA" id="ARBA00022741"/>
    </source>
</evidence>